<dbReference type="InterPro" id="IPR019080">
    <property type="entry name" value="YqaJ_viral_recombinase"/>
</dbReference>
<evidence type="ECO:0000259" key="1">
    <source>
        <dbReference type="Pfam" id="PF09588"/>
    </source>
</evidence>
<dbReference type="Pfam" id="PF09588">
    <property type="entry name" value="YqaJ"/>
    <property type="match status" value="1"/>
</dbReference>
<sequence length="170" mass="19151">MAGIIPDTPAMKWGRMLGTEVRKTVSIMLGKKIKKCGLMPSQEYPMIAGSPDRICEDSIIEIKCPTSAVTYQNYVKNDEPTEKFNMWMQMQMYLTGLQEGKFFFLLRRGGGKKCITHSRVPVHAASPDAAGRHAGVPTARDMHYGRFLWESSRLHSSYLARKRPGGVRDL</sequence>
<dbReference type="InterPro" id="IPR011335">
    <property type="entry name" value="Restrct_endonuc-II-like"/>
</dbReference>
<dbReference type="PANTHER" id="PTHR39953:SF1">
    <property type="entry name" value="RE54151P"/>
    <property type="match status" value="1"/>
</dbReference>
<dbReference type="GO" id="GO:0006281">
    <property type="term" value="P:DNA repair"/>
    <property type="evidence" value="ECO:0007669"/>
    <property type="project" value="UniProtKB-ARBA"/>
</dbReference>
<feature type="domain" description="YqaJ viral recombinase" evidence="1">
    <location>
        <begin position="7"/>
        <end position="97"/>
    </location>
</feature>
<reference evidence="2 3" key="1">
    <citation type="journal article" date="2019" name="Commun. Biol.">
        <title>The bagworm genome reveals a unique fibroin gene that provides high tensile strength.</title>
        <authorList>
            <person name="Kono N."/>
            <person name="Nakamura H."/>
            <person name="Ohtoshi R."/>
            <person name="Tomita M."/>
            <person name="Numata K."/>
            <person name="Arakawa K."/>
        </authorList>
    </citation>
    <scope>NUCLEOTIDE SEQUENCE [LARGE SCALE GENOMIC DNA]</scope>
</reference>
<evidence type="ECO:0000313" key="3">
    <source>
        <dbReference type="Proteomes" id="UP000299102"/>
    </source>
</evidence>
<name>A0A4C1ZMW4_EUMVA</name>
<gene>
    <name evidence="2" type="ORF">EVAR_66706_1</name>
</gene>
<organism evidence="2 3">
    <name type="scientific">Eumeta variegata</name>
    <name type="common">Bagworm moth</name>
    <name type="synonym">Eumeta japonica</name>
    <dbReference type="NCBI Taxonomy" id="151549"/>
    <lineage>
        <taxon>Eukaryota</taxon>
        <taxon>Metazoa</taxon>
        <taxon>Ecdysozoa</taxon>
        <taxon>Arthropoda</taxon>
        <taxon>Hexapoda</taxon>
        <taxon>Insecta</taxon>
        <taxon>Pterygota</taxon>
        <taxon>Neoptera</taxon>
        <taxon>Endopterygota</taxon>
        <taxon>Lepidoptera</taxon>
        <taxon>Glossata</taxon>
        <taxon>Ditrysia</taxon>
        <taxon>Tineoidea</taxon>
        <taxon>Psychidae</taxon>
        <taxon>Oiketicinae</taxon>
        <taxon>Eumeta</taxon>
    </lineage>
</organism>
<accession>A0A4C1ZMW4</accession>
<comment type="caution">
    <text evidence="2">The sequence shown here is derived from an EMBL/GenBank/DDBJ whole genome shotgun (WGS) entry which is preliminary data.</text>
</comment>
<evidence type="ECO:0000313" key="2">
    <source>
        <dbReference type="EMBL" id="GBP89816.1"/>
    </source>
</evidence>
<protein>
    <recommendedName>
        <fullName evidence="1">YqaJ viral recombinase domain-containing protein</fullName>
    </recommendedName>
</protein>
<dbReference type="SUPFAM" id="SSF52980">
    <property type="entry name" value="Restriction endonuclease-like"/>
    <property type="match status" value="1"/>
</dbReference>
<dbReference type="InterPro" id="IPR011604">
    <property type="entry name" value="PDDEXK-like_dom_sf"/>
</dbReference>
<dbReference type="AlphaFoldDB" id="A0A4C1ZMW4"/>
<dbReference type="Gene3D" id="3.90.320.10">
    <property type="match status" value="1"/>
</dbReference>
<keyword evidence="3" id="KW-1185">Reference proteome</keyword>
<dbReference type="OrthoDB" id="261614at2759"/>
<dbReference type="Proteomes" id="UP000299102">
    <property type="component" value="Unassembled WGS sequence"/>
</dbReference>
<proteinExistence type="predicted"/>
<dbReference type="EMBL" id="BGZK01002032">
    <property type="protein sequence ID" value="GBP89816.1"/>
    <property type="molecule type" value="Genomic_DNA"/>
</dbReference>
<dbReference type="PANTHER" id="PTHR39953">
    <property type="entry name" value="RE54151P"/>
    <property type="match status" value="1"/>
</dbReference>